<dbReference type="GO" id="GO:0015990">
    <property type="term" value="P:electron transport coupled proton transport"/>
    <property type="evidence" value="ECO:0007669"/>
    <property type="project" value="InterPro"/>
</dbReference>
<dbReference type="GO" id="GO:0022904">
    <property type="term" value="P:respiratory electron transport chain"/>
    <property type="evidence" value="ECO:0007669"/>
    <property type="project" value="TreeGrafter"/>
</dbReference>
<evidence type="ECO:0000256" key="4">
    <source>
        <dbReference type="ARBA" id="ARBA00022475"/>
    </source>
</evidence>
<keyword evidence="3 16" id="KW-0813">Transport</keyword>
<dbReference type="KEGG" id="obg:Verru16b_00087"/>
<dbReference type="UniPathway" id="UPA00705"/>
<feature type="transmembrane region" description="Helical" evidence="17">
    <location>
        <begin position="50"/>
        <end position="70"/>
    </location>
</feature>
<evidence type="ECO:0000256" key="9">
    <source>
        <dbReference type="ARBA" id="ARBA00022967"/>
    </source>
</evidence>
<keyword evidence="8 17" id="KW-0479">Metal-binding</keyword>
<evidence type="ECO:0000256" key="5">
    <source>
        <dbReference type="ARBA" id="ARBA00022617"/>
    </source>
</evidence>
<keyword evidence="19" id="KW-0560">Oxidoreductase</keyword>
<dbReference type="PRINTS" id="PR01165">
    <property type="entry name" value="CYCOXIDASEI"/>
</dbReference>
<evidence type="ECO:0000313" key="20">
    <source>
        <dbReference type="Proteomes" id="UP000095228"/>
    </source>
</evidence>
<evidence type="ECO:0000256" key="8">
    <source>
        <dbReference type="ARBA" id="ARBA00022723"/>
    </source>
</evidence>
<feature type="transmembrane region" description="Helical" evidence="17">
    <location>
        <begin position="498"/>
        <end position="519"/>
    </location>
</feature>
<evidence type="ECO:0000259" key="18">
    <source>
        <dbReference type="PROSITE" id="PS50855"/>
    </source>
</evidence>
<keyword evidence="9" id="KW-1278">Translocase</keyword>
<feature type="transmembrane region" description="Helical" evidence="17">
    <location>
        <begin position="98"/>
        <end position="120"/>
    </location>
</feature>
<dbReference type="InterPro" id="IPR023616">
    <property type="entry name" value="Cyt_c_oxase-like_su1_dom"/>
</dbReference>
<reference evidence="19 20" key="1">
    <citation type="submission" date="2016-06" db="EMBL/GenBank/DDBJ databases">
        <title>Three novel species with peptidoglycan cell walls form the new genus Lacunisphaera gen. nov. in the family Opitutaceae of the verrucomicrobial subdivision 4.</title>
        <authorList>
            <person name="Rast P."/>
            <person name="Gloeckner I."/>
            <person name="Jogler M."/>
            <person name="Boedeker C."/>
            <person name="Jeske O."/>
            <person name="Wiegand S."/>
            <person name="Reinhardt R."/>
            <person name="Schumann P."/>
            <person name="Rohde M."/>
            <person name="Spring S."/>
            <person name="Gloeckner F.O."/>
            <person name="Jogler C."/>
        </authorList>
    </citation>
    <scope>NUCLEOTIDE SEQUENCE [LARGE SCALE GENOMIC DNA]</scope>
    <source>
        <strain evidence="19 20">IG16b</strain>
    </source>
</reference>
<evidence type="ECO:0000256" key="10">
    <source>
        <dbReference type="ARBA" id="ARBA00022982"/>
    </source>
</evidence>
<dbReference type="RefSeq" id="WP_069960443.1">
    <property type="nucleotide sequence ID" value="NZ_CP016094.1"/>
</dbReference>
<evidence type="ECO:0000256" key="12">
    <source>
        <dbReference type="ARBA" id="ARBA00023004"/>
    </source>
</evidence>
<feature type="domain" description="Cytochrome oxidase subunit I profile" evidence="18">
    <location>
        <begin position="33"/>
        <end position="554"/>
    </location>
</feature>
<dbReference type="GO" id="GO:0046872">
    <property type="term" value="F:metal ion binding"/>
    <property type="evidence" value="ECO:0007669"/>
    <property type="project" value="UniProtKB-KW"/>
</dbReference>
<evidence type="ECO:0000256" key="3">
    <source>
        <dbReference type="ARBA" id="ARBA00022448"/>
    </source>
</evidence>
<dbReference type="InterPro" id="IPR036927">
    <property type="entry name" value="Cyt_c_oxase-like_su1_sf"/>
</dbReference>
<protein>
    <recommendedName>
        <fullName evidence="17">Cytochrome c oxidase subunit 1</fullName>
        <ecNumber evidence="17">7.1.1.9</ecNumber>
    </recommendedName>
</protein>
<dbReference type="GO" id="GO:0004129">
    <property type="term" value="F:cytochrome-c oxidase activity"/>
    <property type="evidence" value="ECO:0007669"/>
    <property type="project" value="UniProtKB-EC"/>
</dbReference>
<evidence type="ECO:0000256" key="16">
    <source>
        <dbReference type="RuleBase" id="RU000370"/>
    </source>
</evidence>
<dbReference type="AlphaFoldDB" id="A0A1I7PHG8"/>
<comment type="function">
    <text evidence="17">Cytochrome c oxidase is the component of the respiratory chain that catalyzes the reduction of oxygen to water. Subunits 1-3 form the functional core of the enzyme complex. CO I is the catalytic subunit of the enzyme. Electrons originating in cytochrome c are transferred via the copper A center of subunit 2 and heme A of subunit 1 to the bimetallic center formed by heme A3 and copper B.</text>
</comment>
<dbReference type="InterPro" id="IPR023615">
    <property type="entry name" value="Cyt_c_Oxase_su1_BS"/>
</dbReference>
<comment type="pathway">
    <text evidence="2 17">Energy metabolism; oxidative phosphorylation.</text>
</comment>
<evidence type="ECO:0000256" key="15">
    <source>
        <dbReference type="ARBA" id="ARBA00047816"/>
    </source>
</evidence>
<name>A0A1I7PHG8_9BACT</name>
<comment type="similarity">
    <text evidence="16">Belongs to the heme-copper respiratory oxidase family.</text>
</comment>
<dbReference type="PANTHER" id="PTHR10422:SF18">
    <property type="entry name" value="CYTOCHROME C OXIDASE SUBUNIT 1"/>
    <property type="match status" value="1"/>
</dbReference>
<keyword evidence="6 16" id="KW-0679">Respiratory chain</keyword>
<evidence type="ECO:0000256" key="17">
    <source>
        <dbReference type="RuleBase" id="RU363061"/>
    </source>
</evidence>
<dbReference type="GO" id="GO:0016491">
    <property type="term" value="F:oxidoreductase activity"/>
    <property type="evidence" value="ECO:0007669"/>
    <property type="project" value="UniProtKB-KW"/>
</dbReference>
<evidence type="ECO:0000256" key="14">
    <source>
        <dbReference type="ARBA" id="ARBA00023136"/>
    </source>
</evidence>
<dbReference type="FunFam" id="1.20.210.10:FF:000006">
    <property type="entry name" value="Cytochrome c oxidase subunit 1"/>
    <property type="match status" value="1"/>
</dbReference>
<dbReference type="EMBL" id="CP016094">
    <property type="protein sequence ID" value="AOS43049.1"/>
    <property type="molecule type" value="Genomic_DNA"/>
</dbReference>
<feature type="transmembrane region" description="Helical" evidence="17">
    <location>
        <begin position="224"/>
        <end position="251"/>
    </location>
</feature>
<dbReference type="PANTHER" id="PTHR10422">
    <property type="entry name" value="CYTOCHROME C OXIDASE SUBUNIT 1"/>
    <property type="match status" value="1"/>
</dbReference>
<comment type="subcellular location">
    <subcellularLocation>
        <location evidence="1 17">Cell membrane</location>
        <topology evidence="1 17">Multi-pass membrane protein</topology>
    </subcellularLocation>
</comment>
<dbReference type="PATRIC" id="fig|1838286.3.peg.84"/>
<keyword evidence="11 17" id="KW-1133">Transmembrane helix</keyword>
<evidence type="ECO:0000256" key="11">
    <source>
        <dbReference type="ARBA" id="ARBA00022989"/>
    </source>
</evidence>
<feature type="transmembrane region" description="Helical" evidence="17">
    <location>
        <begin position="307"/>
        <end position="328"/>
    </location>
</feature>
<dbReference type="Proteomes" id="UP000095228">
    <property type="component" value="Chromosome"/>
</dbReference>
<feature type="transmembrane region" description="Helical" evidence="17">
    <location>
        <begin position="593"/>
        <end position="612"/>
    </location>
</feature>
<dbReference type="NCBIfam" id="TIGR02891">
    <property type="entry name" value="CtaD_CoxA"/>
    <property type="match status" value="1"/>
</dbReference>
<dbReference type="GO" id="GO:0020037">
    <property type="term" value="F:heme binding"/>
    <property type="evidence" value="ECO:0007669"/>
    <property type="project" value="InterPro"/>
</dbReference>
<keyword evidence="12 17" id="KW-0408">Iron</keyword>
<keyword evidence="4 17" id="KW-1003">Cell membrane</keyword>
<dbReference type="STRING" id="1838286.Verru16b_00087"/>
<feature type="transmembrane region" description="Helical" evidence="17">
    <location>
        <begin position="417"/>
        <end position="437"/>
    </location>
</feature>
<organism evidence="19 20">
    <name type="scientific">Lacunisphaera limnophila</name>
    <dbReference type="NCBI Taxonomy" id="1838286"/>
    <lineage>
        <taxon>Bacteria</taxon>
        <taxon>Pseudomonadati</taxon>
        <taxon>Verrucomicrobiota</taxon>
        <taxon>Opitutia</taxon>
        <taxon>Opitutales</taxon>
        <taxon>Opitutaceae</taxon>
        <taxon>Lacunisphaera</taxon>
    </lineage>
</organism>
<dbReference type="GO" id="GO:0005886">
    <property type="term" value="C:plasma membrane"/>
    <property type="evidence" value="ECO:0007669"/>
    <property type="project" value="UniProtKB-SubCell"/>
</dbReference>
<keyword evidence="20" id="KW-1185">Reference proteome</keyword>
<dbReference type="Gene3D" id="1.10.287.70">
    <property type="match status" value="1"/>
</dbReference>
<dbReference type="Pfam" id="PF00115">
    <property type="entry name" value="COX1"/>
    <property type="match status" value="1"/>
</dbReference>
<feature type="transmembrane region" description="Helical" evidence="17">
    <location>
        <begin position="132"/>
        <end position="150"/>
    </location>
</feature>
<evidence type="ECO:0000313" key="19">
    <source>
        <dbReference type="EMBL" id="AOS43049.1"/>
    </source>
</evidence>
<sequence>MAQAIAKSDYTGKPHAPAAPKQTFELIARPTAKTGLVGWLTTVDHKKIGMMYGGFAIMFFLIGGLEALMIRTQLMVPNNRFISAQLYNELFTMHGTTMIFLAVMPLNAAFFNLLIPLMIGARDVAFPRLNTFSLWVWVVGAILLNVGWLTHFSDAFKGFGGAPDIGWFGYAPLTSKIFTPDISTDLWVLGLQVLGLSSIVASLNFIVTIINMRAPGLTMMRLPVFVWMSLVTSFLLILALPAIAIALIEVMMDRNFGTSFFEVSGGGQPILWQHLFWVFGHPEVYILILPPMGYVSEILPTFSRKPLFGYPIVVFSGVAIGFIGFGVWSHHMFTTGMGTIATAAFALATMAIAVPTGVKIFNWIGTLWGGRIVTRTPMLFALGFIWMFMLGGFSGIMHSAAPADAQQQDSYFVIAHFHYVLIGGATFALLAAIHFWFPKFFGRMVPEFWGKLSFWIIFTGFNATFFPMHFLGLNGMPRRTWTYDANMGWNQGNMFATWGAYLLGVGIFTYFAVLIWSLFKGQKCGNDPWDARTLEWSIPSPPPEHNFDAIPTVHARDGWWYEKTHKEEIAKEKAAHMQAEESHGGIHMPDQSWYPLVASIGLLIATYNFAQLRYPVTMFGNQVLASHLPLAITGGVIMVLGLYLWSLEGPGGYHLHIDKDGKVKESRGGAH</sequence>
<proteinExistence type="inferred from homology"/>
<evidence type="ECO:0000256" key="2">
    <source>
        <dbReference type="ARBA" id="ARBA00004673"/>
    </source>
</evidence>
<dbReference type="PROSITE" id="PS50855">
    <property type="entry name" value="COX1"/>
    <property type="match status" value="1"/>
</dbReference>
<keyword evidence="13 17" id="KW-0186">Copper</keyword>
<feature type="transmembrane region" description="Helical" evidence="17">
    <location>
        <begin position="449"/>
        <end position="471"/>
    </location>
</feature>
<evidence type="ECO:0000256" key="7">
    <source>
        <dbReference type="ARBA" id="ARBA00022692"/>
    </source>
</evidence>
<keyword evidence="5 16" id="KW-0349">Heme</keyword>
<dbReference type="SUPFAM" id="SSF81442">
    <property type="entry name" value="Cytochrome c oxidase subunit I-like"/>
    <property type="match status" value="1"/>
</dbReference>
<dbReference type="OrthoDB" id="9759913at2"/>
<feature type="transmembrane region" description="Helical" evidence="17">
    <location>
        <begin position="186"/>
        <end position="212"/>
    </location>
</feature>
<keyword evidence="10 16" id="KW-0249">Electron transport</keyword>
<gene>
    <name evidence="19" type="primary">ctaD</name>
    <name evidence="19" type="ORF">Verru16b_00087</name>
</gene>
<dbReference type="EC" id="7.1.1.9" evidence="17"/>
<dbReference type="InterPro" id="IPR000883">
    <property type="entry name" value="Cyt_C_Oxase_1"/>
</dbReference>
<keyword evidence="7 16" id="KW-0812">Transmembrane</keyword>
<comment type="catalytic activity">
    <reaction evidence="15 17">
        <text>4 Fe(II)-[cytochrome c] + O2 + 8 H(+)(in) = 4 Fe(III)-[cytochrome c] + 2 H2O + 4 H(+)(out)</text>
        <dbReference type="Rhea" id="RHEA:11436"/>
        <dbReference type="Rhea" id="RHEA-COMP:10350"/>
        <dbReference type="Rhea" id="RHEA-COMP:14399"/>
        <dbReference type="ChEBI" id="CHEBI:15377"/>
        <dbReference type="ChEBI" id="CHEBI:15378"/>
        <dbReference type="ChEBI" id="CHEBI:15379"/>
        <dbReference type="ChEBI" id="CHEBI:29033"/>
        <dbReference type="ChEBI" id="CHEBI:29034"/>
        <dbReference type="EC" id="7.1.1.9"/>
    </reaction>
</comment>
<feature type="transmembrane region" description="Helical" evidence="17">
    <location>
        <begin position="624"/>
        <end position="645"/>
    </location>
</feature>
<feature type="transmembrane region" description="Helical" evidence="17">
    <location>
        <begin position="379"/>
        <end position="397"/>
    </location>
</feature>
<dbReference type="PROSITE" id="PS00077">
    <property type="entry name" value="COX1_CUB"/>
    <property type="match status" value="1"/>
</dbReference>
<evidence type="ECO:0000256" key="6">
    <source>
        <dbReference type="ARBA" id="ARBA00022660"/>
    </source>
</evidence>
<dbReference type="InterPro" id="IPR014241">
    <property type="entry name" value="Cyt_c_oxidase_su1_bac"/>
</dbReference>
<accession>A0A1I7PHG8</accession>
<keyword evidence="14 17" id="KW-0472">Membrane</keyword>
<evidence type="ECO:0000256" key="13">
    <source>
        <dbReference type="ARBA" id="ARBA00023008"/>
    </source>
</evidence>
<dbReference type="GO" id="GO:0006119">
    <property type="term" value="P:oxidative phosphorylation"/>
    <property type="evidence" value="ECO:0007669"/>
    <property type="project" value="UniProtKB-UniPathway"/>
</dbReference>
<feature type="transmembrane region" description="Helical" evidence="17">
    <location>
        <begin position="340"/>
        <end position="358"/>
    </location>
</feature>
<evidence type="ECO:0000256" key="1">
    <source>
        <dbReference type="ARBA" id="ARBA00004651"/>
    </source>
</evidence>
<dbReference type="Gene3D" id="1.20.210.10">
    <property type="entry name" value="Cytochrome c oxidase-like, subunit I domain"/>
    <property type="match status" value="1"/>
</dbReference>